<evidence type="ECO:0000256" key="5">
    <source>
        <dbReference type="ARBA" id="ARBA00022496"/>
    </source>
</evidence>
<evidence type="ECO:0000259" key="18">
    <source>
        <dbReference type="Pfam" id="PF07715"/>
    </source>
</evidence>
<keyword evidence="8" id="KW-0408">Iron</keyword>
<dbReference type="GO" id="GO:0015891">
    <property type="term" value="P:siderophore transport"/>
    <property type="evidence" value="ECO:0007669"/>
    <property type="project" value="InterPro"/>
</dbReference>
<reference evidence="19 20" key="1">
    <citation type="submission" date="2020-08" db="EMBL/GenBank/DDBJ databases">
        <title>Genomic Encyclopedia of Type Strains, Phase IV (KMG-V): Genome sequencing to study the core and pangenomes of soil and plant-associated prokaryotes.</title>
        <authorList>
            <person name="Whitman W."/>
        </authorList>
    </citation>
    <scope>NUCLEOTIDE SEQUENCE [LARGE SCALE GENOMIC DNA]</scope>
    <source>
        <strain evidence="19 20">34/80</strain>
    </source>
</reference>
<dbReference type="NCBIfam" id="TIGR01783">
    <property type="entry name" value="TonB-siderophor"/>
    <property type="match status" value="1"/>
</dbReference>
<feature type="short sequence motif" description="TonB C-terminal box" evidence="15">
    <location>
        <begin position="720"/>
        <end position="737"/>
    </location>
</feature>
<keyword evidence="7" id="KW-0732">Signal</keyword>
<evidence type="ECO:0000256" key="15">
    <source>
        <dbReference type="PROSITE-ProRule" id="PRU10144"/>
    </source>
</evidence>
<dbReference type="PROSITE" id="PS01156">
    <property type="entry name" value="TONB_DEPENDENT_REC_2"/>
    <property type="match status" value="1"/>
</dbReference>
<evidence type="ECO:0000313" key="19">
    <source>
        <dbReference type="EMBL" id="MBB4225455.1"/>
    </source>
</evidence>
<dbReference type="Proteomes" id="UP000524450">
    <property type="component" value="Unassembled WGS sequence"/>
</dbReference>
<keyword evidence="10 16" id="KW-0798">TonB box</keyword>
<keyword evidence="11 14" id="KW-0472">Membrane</keyword>
<evidence type="ECO:0000259" key="17">
    <source>
        <dbReference type="Pfam" id="PF00593"/>
    </source>
</evidence>
<evidence type="ECO:0000256" key="13">
    <source>
        <dbReference type="ARBA" id="ARBA00023237"/>
    </source>
</evidence>
<name>A0A840FZ00_9BURK</name>
<dbReference type="Pfam" id="PF00593">
    <property type="entry name" value="TonB_dep_Rec_b-barrel"/>
    <property type="match status" value="1"/>
</dbReference>
<dbReference type="PROSITE" id="PS52016">
    <property type="entry name" value="TONB_DEPENDENT_REC_3"/>
    <property type="match status" value="1"/>
</dbReference>
<organism evidence="19 20">
    <name type="scientific">Variovorax guangxiensis</name>
    <dbReference type="NCBI Taxonomy" id="1775474"/>
    <lineage>
        <taxon>Bacteria</taxon>
        <taxon>Pseudomonadati</taxon>
        <taxon>Pseudomonadota</taxon>
        <taxon>Betaproteobacteria</taxon>
        <taxon>Burkholderiales</taxon>
        <taxon>Comamonadaceae</taxon>
        <taxon>Variovorax</taxon>
    </lineage>
</organism>
<evidence type="ECO:0000256" key="8">
    <source>
        <dbReference type="ARBA" id="ARBA00023004"/>
    </source>
</evidence>
<dbReference type="InterPro" id="IPR000531">
    <property type="entry name" value="Beta-barrel_TonB"/>
</dbReference>
<dbReference type="PANTHER" id="PTHR32552:SF82">
    <property type="entry name" value="FCUA PROTEIN"/>
    <property type="match status" value="1"/>
</dbReference>
<dbReference type="Gene3D" id="2.40.170.20">
    <property type="entry name" value="TonB-dependent receptor, beta-barrel domain"/>
    <property type="match status" value="1"/>
</dbReference>
<comment type="subcellular location">
    <subcellularLocation>
        <location evidence="1 14">Cell outer membrane</location>
        <topology evidence="1 14">Multi-pass membrane protein</topology>
    </subcellularLocation>
</comment>
<dbReference type="GO" id="GO:0038023">
    <property type="term" value="F:signaling receptor activity"/>
    <property type="evidence" value="ECO:0007669"/>
    <property type="project" value="InterPro"/>
</dbReference>
<dbReference type="InterPro" id="IPR012910">
    <property type="entry name" value="Plug_dom"/>
</dbReference>
<dbReference type="Pfam" id="PF07715">
    <property type="entry name" value="Plug"/>
    <property type="match status" value="1"/>
</dbReference>
<dbReference type="EMBL" id="JACIFZ010000012">
    <property type="protein sequence ID" value="MBB4225455.1"/>
    <property type="molecule type" value="Genomic_DNA"/>
</dbReference>
<feature type="domain" description="TonB-dependent receptor-like beta-barrel" evidence="17">
    <location>
        <begin position="324"/>
        <end position="707"/>
    </location>
</feature>
<keyword evidence="4 14" id="KW-1134">Transmembrane beta strand</keyword>
<evidence type="ECO:0000256" key="14">
    <source>
        <dbReference type="PROSITE-ProRule" id="PRU01360"/>
    </source>
</evidence>
<evidence type="ECO:0000256" key="9">
    <source>
        <dbReference type="ARBA" id="ARBA00023065"/>
    </source>
</evidence>
<evidence type="ECO:0000256" key="10">
    <source>
        <dbReference type="ARBA" id="ARBA00023077"/>
    </source>
</evidence>
<dbReference type="GO" id="GO:0009279">
    <property type="term" value="C:cell outer membrane"/>
    <property type="evidence" value="ECO:0007669"/>
    <property type="project" value="UniProtKB-SubCell"/>
</dbReference>
<comment type="caution">
    <text evidence="19">The sequence shown here is derived from an EMBL/GenBank/DDBJ whole genome shotgun (WGS) entry which is preliminary data.</text>
</comment>
<accession>A0A840FZ00</accession>
<evidence type="ECO:0000256" key="4">
    <source>
        <dbReference type="ARBA" id="ARBA00022452"/>
    </source>
</evidence>
<sequence length="737" mass="80497">MSPGRKKSAAAASVLSFPSFLSPSSPSPVSFRRSPFGPPARATLLVLWAATLVGRTHAQEAAAAASLPTVTVTAESQDGTQQHLGAKVSSGALGARSQLETPFSTSVVRGEDMAERQVSKLGDVFALDASVSDNSGAYSAWASYITVRGLPLDWQNGYRINGQPFLSYAITLPYEHFEQIELLKGSSGFMYGFGAPGGIVNYVTKKPTDQSVRSIEVGYKTAGIWSEHVDLGGRFGTDNRFGYRLNATHEEGKTYNDGNVRRNSVSLGLDAKLTDKLTWTFDTLYQKRNTSGQTPSIYLGSYTGTQLPSTISASNQSLVGPGQHLNTDFRLYSTGLQYQLAPDWTLSTSYSHSSATRSRNEGIAYLQDAGGGYDDYRSDSAEGHRFNQWQAMVNGKLRTGDFEHRITLGTSWQKQVNYYSSNAVYQLIGTGSIFGQNTNGYATSTDFRTYRNSDITQRALFASDTLKLSDRWSVLAGLRSTTYEQIGYDTTGAQNSSYRKSGVITPTLALMYKPAPDTMLYTSYVESLEPGSTVSTMYANNGQLLNPLKSKQYELGVKTEHDRWSATAALFRIERGAEYANSSNVLVQDGRSIYQGLEVGASTWLGSQWQIGGNLMLLDSSYERGSSYIGNRVAGAPKLVATAQVSYLVPQVPGLKLSADMKYTGNTMLNASNQLNLPGYTVANIGASYTTRIAGHSTTFRAAINNVTNRRYWEYQYDNYIKPGDPRTFSLSAKLDF</sequence>
<dbReference type="InterPro" id="IPR039426">
    <property type="entry name" value="TonB-dep_rcpt-like"/>
</dbReference>
<evidence type="ECO:0000313" key="20">
    <source>
        <dbReference type="Proteomes" id="UP000524450"/>
    </source>
</evidence>
<keyword evidence="3 14" id="KW-0813">Transport</keyword>
<dbReference type="InterPro" id="IPR010917">
    <property type="entry name" value="TonB_rcpt_CS"/>
</dbReference>
<evidence type="ECO:0000256" key="1">
    <source>
        <dbReference type="ARBA" id="ARBA00004571"/>
    </source>
</evidence>
<evidence type="ECO:0000256" key="16">
    <source>
        <dbReference type="RuleBase" id="RU003357"/>
    </source>
</evidence>
<comment type="similarity">
    <text evidence="2 14 16">Belongs to the TonB-dependent receptor family.</text>
</comment>
<evidence type="ECO:0000256" key="2">
    <source>
        <dbReference type="ARBA" id="ARBA00009810"/>
    </source>
</evidence>
<evidence type="ECO:0000256" key="11">
    <source>
        <dbReference type="ARBA" id="ARBA00023136"/>
    </source>
</evidence>
<dbReference type="CDD" id="cd01347">
    <property type="entry name" value="ligand_gated_channel"/>
    <property type="match status" value="1"/>
</dbReference>
<keyword evidence="9" id="KW-0406">Ion transport</keyword>
<dbReference type="InterPro" id="IPR036942">
    <property type="entry name" value="Beta-barrel_TonB_sf"/>
</dbReference>
<proteinExistence type="inferred from homology"/>
<keyword evidence="6 14" id="KW-0812">Transmembrane</keyword>
<keyword evidence="13 14" id="KW-0998">Cell outer membrane</keyword>
<evidence type="ECO:0000256" key="3">
    <source>
        <dbReference type="ARBA" id="ARBA00022448"/>
    </source>
</evidence>
<dbReference type="GO" id="GO:0015344">
    <property type="term" value="F:siderophore uptake transmembrane transporter activity"/>
    <property type="evidence" value="ECO:0007669"/>
    <property type="project" value="TreeGrafter"/>
</dbReference>
<keyword evidence="5" id="KW-0410">Iron transport</keyword>
<evidence type="ECO:0000256" key="6">
    <source>
        <dbReference type="ARBA" id="ARBA00022692"/>
    </source>
</evidence>
<dbReference type="InterPro" id="IPR037066">
    <property type="entry name" value="Plug_dom_sf"/>
</dbReference>
<gene>
    <name evidence="19" type="ORF">GGD71_006266</name>
</gene>
<evidence type="ECO:0000256" key="7">
    <source>
        <dbReference type="ARBA" id="ARBA00022729"/>
    </source>
</evidence>
<dbReference type="Gene3D" id="2.170.130.10">
    <property type="entry name" value="TonB-dependent receptor, plug domain"/>
    <property type="match status" value="1"/>
</dbReference>
<dbReference type="AlphaFoldDB" id="A0A840FZ00"/>
<dbReference type="InterPro" id="IPR010105">
    <property type="entry name" value="TonB_sidphr_rcpt"/>
</dbReference>
<protein>
    <submittedName>
        <fullName evidence="19">Iron complex outermembrane receptor protein</fullName>
    </submittedName>
</protein>
<keyword evidence="12 19" id="KW-0675">Receptor</keyword>
<dbReference type="PANTHER" id="PTHR32552">
    <property type="entry name" value="FERRICHROME IRON RECEPTOR-RELATED"/>
    <property type="match status" value="1"/>
</dbReference>
<evidence type="ECO:0000256" key="12">
    <source>
        <dbReference type="ARBA" id="ARBA00023170"/>
    </source>
</evidence>
<dbReference type="SUPFAM" id="SSF56935">
    <property type="entry name" value="Porins"/>
    <property type="match status" value="1"/>
</dbReference>
<feature type="domain" description="TonB-dependent receptor plug" evidence="18">
    <location>
        <begin position="98"/>
        <end position="199"/>
    </location>
</feature>